<dbReference type="InterPro" id="IPR001296">
    <property type="entry name" value="Glyco_trans_1"/>
</dbReference>
<evidence type="ECO:0000256" key="1">
    <source>
        <dbReference type="ARBA" id="ARBA00022676"/>
    </source>
</evidence>
<accession>A0A4P6F8P2</accession>
<dbReference type="Pfam" id="PF00534">
    <property type="entry name" value="Glycos_transf_1"/>
    <property type="match status" value="1"/>
</dbReference>
<dbReference type="SUPFAM" id="SSF53756">
    <property type="entry name" value="UDP-Glycosyltransferase/glycogen phosphorylase"/>
    <property type="match status" value="1"/>
</dbReference>
<name>A0A4P6F8P2_9MICO</name>
<keyword evidence="2 5" id="KW-0808">Transferase</keyword>
<gene>
    <name evidence="5" type="ORF">ET445_01515</name>
</gene>
<sequence>MGGLIVHEWVSRAGGSERVLDVFSRAYPDADILCLWNDAPGRFPANRIRETLLARTPLRGRKAMALPVMPMVWSNVKTHRYDWVLSSSHAFAHQIVSSGGLPAERHFAYVHTPARYVWTPELDGRGTSLLSRAAAAPLRAMDRSRAQRHRNVAANSSYVRARIRDTWQVDADVIHPPVEVSELQSVGDWSERLDASERALLDALPETYVLGASRFIPYKRLDLVIAAGEAGGVPVVLAGGGPERAALVSRAERAGVPVHFVDDPGDALLRAVMQRALAFVFPPVEDFGIMPVEAMALGTPVVVGPVGGARESVIDGVTGVVVASDAPEDLAAGIERAWDLDPEACRRHARGFGTEQFVASVRGWMSDVA</sequence>
<evidence type="ECO:0000256" key="2">
    <source>
        <dbReference type="ARBA" id="ARBA00022679"/>
    </source>
</evidence>
<keyword evidence="1" id="KW-0328">Glycosyltransferase</keyword>
<dbReference type="InterPro" id="IPR028098">
    <property type="entry name" value="Glyco_trans_4-like_N"/>
</dbReference>
<evidence type="ECO:0000259" key="4">
    <source>
        <dbReference type="Pfam" id="PF13439"/>
    </source>
</evidence>
<dbReference type="KEGG" id="agf:ET445_01515"/>
<evidence type="ECO:0000259" key="3">
    <source>
        <dbReference type="Pfam" id="PF00534"/>
    </source>
</evidence>
<feature type="domain" description="Glycosyltransferase subfamily 4-like N-terminal" evidence="4">
    <location>
        <begin position="14"/>
        <end position="181"/>
    </location>
</feature>
<proteinExistence type="predicted"/>
<dbReference type="Proteomes" id="UP000291259">
    <property type="component" value="Chromosome"/>
</dbReference>
<dbReference type="AlphaFoldDB" id="A0A4P6F8P2"/>
<reference evidence="5 6" key="1">
    <citation type="submission" date="2019-01" db="EMBL/GenBank/DDBJ databases">
        <title>Genome sequencing of strain FW100M-8.</title>
        <authorList>
            <person name="Heo J."/>
            <person name="Kim S.-J."/>
            <person name="Kim J.-S."/>
            <person name="Hong S.-B."/>
            <person name="Kwon S.-W."/>
        </authorList>
    </citation>
    <scope>NUCLEOTIDE SEQUENCE [LARGE SCALE GENOMIC DNA]</scope>
    <source>
        <strain evidence="5 6">FW100M-8</strain>
    </source>
</reference>
<organism evidence="5 6">
    <name type="scientific">Agromyces protaetiae</name>
    <dbReference type="NCBI Taxonomy" id="2509455"/>
    <lineage>
        <taxon>Bacteria</taxon>
        <taxon>Bacillati</taxon>
        <taxon>Actinomycetota</taxon>
        <taxon>Actinomycetes</taxon>
        <taxon>Micrococcales</taxon>
        <taxon>Microbacteriaceae</taxon>
        <taxon>Agromyces</taxon>
    </lineage>
</organism>
<protein>
    <submittedName>
        <fullName evidence="5">Glycosyltransferase family 4 protein</fullName>
    </submittedName>
</protein>
<dbReference type="Gene3D" id="3.40.50.2000">
    <property type="entry name" value="Glycogen Phosphorylase B"/>
    <property type="match status" value="2"/>
</dbReference>
<evidence type="ECO:0000313" key="6">
    <source>
        <dbReference type="Proteomes" id="UP000291259"/>
    </source>
</evidence>
<dbReference type="EMBL" id="CP035491">
    <property type="protein sequence ID" value="QAY72212.1"/>
    <property type="molecule type" value="Genomic_DNA"/>
</dbReference>
<dbReference type="RefSeq" id="WP_129188196.1">
    <property type="nucleotide sequence ID" value="NZ_CP035491.1"/>
</dbReference>
<dbReference type="PANTHER" id="PTHR12526">
    <property type="entry name" value="GLYCOSYLTRANSFERASE"/>
    <property type="match status" value="1"/>
</dbReference>
<feature type="domain" description="Glycosyl transferase family 1" evidence="3">
    <location>
        <begin position="206"/>
        <end position="341"/>
    </location>
</feature>
<dbReference type="GO" id="GO:0016757">
    <property type="term" value="F:glycosyltransferase activity"/>
    <property type="evidence" value="ECO:0007669"/>
    <property type="project" value="UniProtKB-KW"/>
</dbReference>
<dbReference type="OrthoDB" id="9801573at2"/>
<dbReference type="PANTHER" id="PTHR12526:SF584">
    <property type="entry name" value="GLYCOSYLTRANSFERASE"/>
    <property type="match status" value="1"/>
</dbReference>
<dbReference type="Pfam" id="PF13439">
    <property type="entry name" value="Glyco_transf_4"/>
    <property type="match status" value="1"/>
</dbReference>
<evidence type="ECO:0000313" key="5">
    <source>
        <dbReference type="EMBL" id="QAY72212.1"/>
    </source>
</evidence>
<keyword evidence="6" id="KW-1185">Reference proteome</keyword>